<dbReference type="Pfam" id="PF08327">
    <property type="entry name" value="AHSA1"/>
    <property type="match status" value="1"/>
</dbReference>
<dbReference type="RefSeq" id="WP_307392818.1">
    <property type="nucleotide sequence ID" value="NZ_BAAADK010000011.1"/>
</dbReference>
<dbReference type="InterPro" id="IPR036034">
    <property type="entry name" value="PDZ_sf"/>
</dbReference>
<dbReference type="InterPro" id="IPR001478">
    <property type="entry name" value="PDZ"/>
</dbReference>
<keyword evidence="5" id="KW-1185">Reference proteome</keyword>
<comment type="caution">
    <text evidence="4">The sequence shown here is derived from an EMBL/GenBank/DDBJ whole genome shotgun (WGS) entry which is preliminary data.</text>
</comment>
<dbReference type="InterPro" id="IPR023393">
    <property type="entry name" value="START-like_dom_sf"/>
</dbReference>
<evidence type="ECO:0000313" key="5">
    <source>
        <dbReference type="Proteomes" id="UP001235840"/>
    </source>
</evidence>
<organism evidence="4 5">
    <name type="scientific">Caldalkalibacillus horti</name>
    <dbReference type="NCBI Taxonomy" id="77523"/>
    <lineage>
        <taxon>Bacteria</taxon>
        <taxon>Bacillati</taxon>
        <taxon>Bacillota</taxon>
        <taxon>Bacilli</taxon>
        <taxon>Bacillales</taxon>
        <taxon>Bacillaceae</taxon>
        <taxon>Caldalkalibacillus</taxon>
    </lineage>
</organism>
<dbReference type="InterPro" id="IPR013538">
    <property type="entry name" value="ASHA1/2-like_C"/>
</dbReference>
<dbReference type="SUPFAM" id="SSF55961">
    <property type="entry name" value="Bet v1-like"/>
    <property type="match status" value="1"/>
</dbReference>
<protein>
    <submittedName>
        <fullName evidence="4">Uncharacterized protein YndB with AHSA1/START domain</fullName>
    </submittedName>
</protein>
<gene>
    <name evidence="4" type="ORF">J2S11_001477</name>
</gene>
<comment type="similarity">
    <text evidence="1">Belongs to the AHA1 family.</text>
</comment>
<name>A0ABT9VX59_9BACI</name>
<dbReference type="Gene3D" id="3.30.530.20">
    <property type="match status" value="1"/>
</dbReference>
<evidence type="ECO:0000259" key="2">
    <source>
        <dbReference type="Pfam" id="PF08327"/>
    </source>
</evidence>
<sequence length="240" mass="27287">MEARSTSISREIFIEASIGTVWSALTKTEERNRWETRSCTLELKVGGRATFDYGWGVTSEGVITELVPYEKMTIQYEQDNLTIWTLSAEENGTRVTVTYIGLWLGDEGHMMMENMALGTKLLLLNFKSVLEDNKDLRKAFWKNWLAISSTSIRPDHHEKYKVKRGVLVLKVKEGTEVSKQLYAQDIIVKANGKDIHTYEDLELLLTEIAPQGMLSLTVVRNGIEKDIKVHVLPYPVPHSA</sequence>
<proteinExistence type="inferred from homology"/>
<feature type="domain" description="PDZ" evidence="3">
    <location>
        <begin position="162"/>
        <end position="231"/>
    </location>
</feature>
<dbReference type="Gene3D" id="2.30.42.10">
    <property type="match status" value="1"/>
</dbReference>
<accession>A0ABT9VX59</accession>
<dbReference type="Pfam" id="PF13180">
    <property type="entry name" value="PDZ_2"/>
    <property type="match status" value="1"/>
</dbReference>
<evidence type="ECO:0000259" key="3">
    <source>
        <dbReference type="Pfam" id="PF13180"/>
    </source>
</evidence>
<evidence type="ECO:0000313" key="4">
    <source>
        <dbReference type="EMBL" id="MDQ0165576.1"/>
    </source>
</evidence>
<dbReference type="SUPFAM" id="SSF50156">
    <property type="entry name" value="PDZ domain-like"/>
    <property type="match status" value="1"/>
</dbReference>
<dbReference type="CDD" id="cd07814">
    <property type="entry name" value="SRPBCC_CalC_Aha1-like"/>
    <property type="match status" value="1"/>
</dbReference>
<evidence type="ECO:0000256" key="1">
    <source>
        <dbReference type="ARBA" id="ARBA00006817"/>
    </source>
</evidence>
<feature type="domain" description="Activator of Hsp90 ATPase homologue 1/2-like C-terminal" evidence="2">
    <location>
        <begin position="16"/>
        <end position="129"/>
    </location>
</feature>
<dbReference type="EMBL" id="JAUSTY010000005">
    <property type="protein sequence ID" value="MDQ0165576.1"/>
    <property type="molecule type" value="Genomic_DNA"/>
</dbReference>
<reference evidence="4 5" key="1">
    <citation type="submission" date="2023-07" db="EMBL/GenBank/DDBJ databases">
        <title>Genomic Encyclopedia of Type Strains, Phase IV (KMG-IV): sequencing the most valuable type-strain genomes for metagenomic binning, comparative biology and taxonomic classification.</title>
        <authorList>
            <person name="Goeker M."/>
        </authorList>
    </citation>
    <scope>NUCLEOTIDE SEQUENCE [LARGE SCALE GENOMIC DNA]</scope>
    <source>
        <strain evidence="4 5">DSM 12751</strain>
    </source>
</reference>
<dbReference type="Proteomes" id="UP001235840">
    <property type="component" value="Unassembled WGS sequence"/>
</dbReference>